<dbReference type="PROSITE" id="PS51257">
    <property type="entry name" value="PROKAR_LIPOPROTEIN"/>
    <property type="match status" value="1"/>
</dbReference>
<dbReference type="Proteomes" id="UP000217289">
    <property type="component" value="Chromosome"/>
</dbReference>
<evidence type="ECO:0000256" key="2">
    <source>
        <dbReference type="SAM" id="SignalP"/>
    </source>
</evidence>
<gene>
    <name evidence="3" type="ORF">MEBOL_003646</name>
</gene>
<reference evidence="3 4" key="1">
    <citation type="submission" date="2017-06" db="EMBL/GenBank/DDBJ databases">
        <authorList>
            <person name="Kim H.J."/>
            <person name="Triplett B.A."/>
        </authorList>
    </citation>
    <scope>NUCLEOTIDE SEQUENCE [LARGE SCALE GENOMIC DNA]</scope>
    <source>
        <strain evidence="3 4">DSM 14713</strain>
    </source>
</reference>
<dbReference type="RefSeq" id="WP_095978665.1">
    <property type="nucleotide sequence ID" value="NZ_CP022163.1"/>
</dbReference>
<dbReference type="AlphaFoldDB" id="A0A250IGB5"/>
<feature type="region of interest" description="Disordered" evidence="1">
    <location>
        <begin position="744"/>
        <end position="763"/>
    </location>
</feature>
<sequence>MRSPLLHPLASLLLACALACGSAPESPRLDTVQPPQAFYGTPEHLRLRGAFAPDLSVDLGSDAPPSLENRFEVRIGSERAYAVRFLTRDMLEATAPATLPPGRHDLTVIDAQGRASTLPGGFEVVDRGVHRLVFVTSMRSAHTGEWSEPIRVELRDGEDRPAPTSLPRVVRLTSDSDTGRFARVGGNEPVPSLELTLAPGESGVDLVYRDSTPGYHTLEGSSLGLPPIAQTVAVGRLGPPHQVRFTQLPLSPLRAGEPAALALEVLDASGGPAALPLTGIRVELRTDAPSGGLARTASGPYHPALVLTLQRTEGRLPLLYRDTRGAAQVRLSAHAINQDTLTTLIPDNQRLSVQPGPTHRFEVLRDDSGPPRVGEPESFTLQALDAWDNPTSYAGPVLVGTLPPDPDFSPGGVTLEAGRASLSAEFTQVGTRALVIWNPHQPDVRGTSAPLVVGPGRPVLLRVTGGGGPQRAGEPFALTLEALDRFGHRAQTPLRVTLSALGVAQGALSPTRSGTFTGTTTLSVTFTTAVHETHLRFEEENPEGPPGLSATTGDFTVRPGPTSRFLVEDTADSPTAGVAFPVRVRAVDAWGNPSEDVHELSLGAEGLSDADLSPTRFASFQGEATVSLTLTRAHVPTRLTVEANGRRGQQTKSFTVRPGAFASYELKGPGCITETDNWSLSLTARDAWGNRVSSYTGKARLSVQPKGTPSPGETASFVEGGTHLQLSLNEIHAPQAHVTITARDSAHGGKQGTLQLSLQRSCR</sequence>
<proteinExistence type="predicted"/>
<evidence type="ECO:0008006" key="5">
    <source>
        <dbReference type="Google" id="ProtNLM"/>
    </source>
</evidence>
<feature type="signal peptide" evidence="2">
    <location>
        <begin position="1"/>
        <end position="19"/>
    </location>
</feature>
<evidence type="ECO:0000256" key="1">
    <source>
        <dbReference type="SAM" id="MobiDB-lite"/>
    </source>
</evidence>
<dbReference type="KEGG" id="mbd:MEBOL_003646"/>
<keyword evidence="4" id="KW-1185">Reference proteome</keyword>
<feature type="chain" id="PRO_5012942179" description="Lipoprotein" evidence="2">
    <location>
        <begin position="20"/>
        <end position="763"/>
    </location>
</feature>
<feature type="compositionally biased region" description="Polar residues" evidence="1">
    <location>
        <begin position="752"/>
        <end position="763"/>
    </location>
</feature>
<name>A0A250IGB5_9BACT</name>
<accession>A0A250IGB5</accession>
<dbReference type="OrthoDB" id="5487227at2"/>
<evidence type="ECO:0000313" key="4">
    <source>
        <dbReference type="Proteomes" id="UP000217289"/>
    </source>
</evidence>
<keyword evidence="2" id="KW-0732">Signal</keyword>
<dbReference type="EMBL" id="CP022163">
    <property type="protein sequence ID" value="ATB30191.1"/>
    <property type="molecule type" value="Genomic_DNA"/>
</dbReference>
<evidence type="ECO:0000313" key="3">
    <source>
        <dbReference type="EMBL" id="ATB30191.1"/>
    </source>
</evidence>
<organism evidence="3 4">
    <name type="scientific">Melittangium boletus DSM 14713</name>
    <dbReference type="NCBI Taxonomy" id="1294270"/>
    <lineage>
        <taxon>Bacteria</taxon>
        <taxon>Pseudomonadati</taxon>
        <taxon>Myxococcota</taxon>
        <taxon>Myxococcia</taxon>
        <taxon>Myxococcales</taxon>
        <taxon>Cystobacterineae</taxon>
        <taxon>Archangiaceae</taxon>
        <taxon>Melittangium</taxon>
    </lineage>
</organism>
<protein>
    <recommendedName>
        <fullName evidence="5">Lipoprotein</fullName>
    </recommendedName>
</protein>